<feature type="non-terminal residue" evidence="4">
    <location>
        <position position="121"/>
    </location>
</feature>
<evidence type="ECO:0000256" key="1">
    <source>
        <dbReference type="ARBA" id="ARBA00001933"/>
    </source>
</evidence>
<protein>
    <recommendedName>
        <fullName evidence="3">L-seryl-tRNA selenium transferase N-terminal domain-containing protein</fullName>
    </recommendedName>
</protein>
<keyword evidence="2" id="KW-0663">Pyridoxal phosphate</keyword>
<dbReference type="Gene3D" id="3.90.1150.110">
    <property type="match status" value="1"/>
</dbReference>
<organism evidence="4">
    <name type="scientific">marine sediment metagenome</name>
    <dbReference type="NCBI Taxonomy" id="412755"/>
    <lineage>
        <taxon>unclassified sequences</taxon>
        <taxon>metagenomes</taxon>
        <taxon>ecological metagenomes</taxon>
    </lineage>
</organism>
<dbReference type="GO" id="GO:0004125">
    <property type="term" value="F:L-seryl-tRNA(Sec) selenium transferase activity"/>
    <property type="evidence" value="ECO:0007669"/>
    <property type="project" value="TreeGrafter"/>
</dbReference>
<dbReference type="Pfam" id="PF12390">
    <property type="entry name" value="Se-cys_synth_N"/>
    <property type="match status" value="1"/>
</dbReference>
<evidence type="ECO:0000256" key="2">
    <source>
        <dbReference type="ARBA" id="ARBA00022898"/>
    </source>
</evidence>
<sequence length="121" mass="13776">MKAPKENSRQSILRKIPSVDKILEYEDVEMLLQKYSRGVVLKSIQNILERMREKLLSAKETLISNEKHSIAITAKEIEDEIQSLSKPHLEKVINATGVVLHTNLGRSLLSDESIENIREIA</sequence>
<accession>X0RTY3</accession>
<dbReference type="Pfam" id="PF03841">
    <property type="entry name" value="SelA"/>
    <property type="match status" value="1"/>
</dbReference>
<feature type="domain" description="L-seryl-tRNA selenium transferase N-terminal" evidence="3">
    <location>
        <begin position="13"/>
        <end position="52"/>
    </location>
</feature>
<comment type="cofactor">
    <cofactor evidence="1">
        <name>pyridoxal 5'-phosphate</name>
        <dbReference type="ChEBI" id="CHEBI:597326"/>
    </cofactor>
</comment>
<gene>
    <name evidence="4" type="ORF">S01H1_16637</name>
</gene>
<dbReference type="AlphaFoldDB" id="X0RTY3"/>
<dbReference type="PANTHER" id="PTHR32328">
    <property type="entry name" value="L-SERYL-TRNA(SEC) SELENIUM TRANSFERASE"/>
    <property type="match status" value="1"/>
</dbReference>
<evidence type="ECO:0000259" key="3">
    <source>
        <dbReference type="Pfam" id="PF12390"/>
    </source>
</evidence>
<comment type="caution">
    <text evidence="4">The sequence shown here is derived from an EMBL/GenBank/DDBJ whole genome shotgun (WGS) entry which is preliminary data.</text>
</comment>
<proteinExistence type="predicted"/>
<reference evidence="4" key="1">
    <citation type="journal article" date="2014" name="Front. Microbiol.">
        <title>High frequency of phylogenetically diverse reductive dehalogenase-homologous genes in deep subseafloor sedimentary metagenomes.</title>
        <authorList>
            <person name="Kawai M."/>
            <person name="Futagami T."/>
            <person name="Toyoda A."/>
            <person name="Takaki Y."/>
            <person name="Nishi S."/>
            <person name="Hori S."/>
            <person name="Arai W."/>
            <person name="Tsubouchi T."/>
            <person name="Morono Y."/>
            <person name="Uchiyama I."/>
            <person name="Ito T."/>
            <person name="Fujiyama A."/>
            <person name="Inagaki F."/>
            <person name="Takami H."/>
        </authorList>
    </citation>
    <scope>NUCLEOTIDE SEQUENCE</scope>
    <source>
        <strain evidence="4">Expedition CK06-06</strain>
    </source>
</reference>
<evidence type="ECO:0000313" key="4">
    <source>
        <dbReference type="EMBL" id="GAF67217.1"/>
    </source>
</evidence>
<dbReference type="PANTHER" id="PTHR32328:SF0">
    <property type="entry name" value="L-SERYL-TRNA(SEC) SELENIUM TRANSFERASE"/>
    <property type="match status" value="1"/>
</dbReference>
<dbReference type="InterPro" id="IPR025862">
    <property type="entry name" value="SelA_trans_N_dom"/>
</dbReference>
<dbReference type="EMBL" id="BARS01008762">
    <property type="protein sequence ID" value="GAF67217.1"/>
    <property type="molecule type" value="Genomic_DNA"/>
</dbReference>
<name>X0RTY3_9ZZZZ</name>
<dbReference type="InterPro" id="IPR018319">
    <property type="entry name" value="SelA-like"/>
</dbReference>